<reference evidence="7 8" key="1">
    <citation type="submission" date="2022-11" db="EMBL/GenBank/DDBJ databases">
        <title>Minimal conservation of predation-associated metabolite biosynthetic gene clusters underscores biosynthetic potential of Myxococcota including descriptions for ten novel species: Archangium lansinium sp. nov., Myxococcus landrumus sp. nov., Nannocystis bai.</title>
        <authorList>
            <person name="Ahearne A."/>
            <person name="Stevens C."/>
            <person name="Phillips K."/>
        </authorList>
    </citation>
    <scope>NUCLEOTIDE SEQUENCE [LARGE SCALE GENOMIC DNA]</scope>
    <source>
        <strain evidence="7 8">MIWBW</strain>
    </source>
</reference>
<dbReference type="InterPro" id="IPR002035">
    <property type="entry name" value="VWF_A"/>
</dbReference>
<evidence type="ECO:0000256" key="5">
    <source>
        <dbReference type="SAM" id="SignalP"/>
    </source>
</evidence>
<name>A0ABT3ZYU8_9BACT</name>
<evidence type="ECO:0000313" key="7">
    <source>
        <dbReference type="EMBL" id="MCY1074570.1"/>
    </source>
</evidence>
<comment type="subcellular location">
    <subcellularLocation>
        <location evidence="1">Secreted</location>
    </subcellularLocation>
</comment>
<dbReference type="RefSeq" id="WP_267533532.1">
    <property type="nucleotide sequence ID" value="NZ_JAPNKA010000001.1"/>
</dbReference>
<feature type="chain" id="PRO_5046940629" evidence="5">
    <location>
        <begin position="26"/>
        <end position="434"/>
    </location>
</feature>
<dbReference type="SUPFAM" id="SSF53300">
    <property type="entry name" value="vWA-like"/>
    <property type="match status" value="1"/>
</dbReference>
<dbReference type="SMART" id="SM00327">
    <property type="entry name" value="VWA"/>
    <property type="match status" value="1"/>
</dbReference>
<evidence type="ECO:0000256" key="1">
    <source>
        <dbReference type="ARBA" id="ARBA00004613"/>
    </source>
</evidence>
<dbReference type="Proteomes" id="UP001207654">
    <property type="component" value="Unassembled WGS sequence"/>
</dbReference>
<feature type="region of interest" description="Disordered" evidence="4">
    <location>
        <begin position="24"/>
        <end position="78"/>
    </location>
</feature>
<dbReference type="InterPro" id="IPR052969">
    <property type="entry name" value="Thr-specific_kinase-like"/>
</dbReference>
<gene>
    <name evidence="7" type="ORF">OV287_08730</name>
</gene>
<evidence type="ECO:0000259" key="6">
    <source>
        <dbReference type="PROSITE" id="PS50234"/>
    </source>
</evidence>
<dbReference type="PROSITE" id="PS50234">
    <property type="entry name" value="VWFA"/>
    <property type="match status" value="1"/>
</dbReference>
<organism evidence="7 8">
    <name type="scientific">Archangium lansingense</name>
    <dbReference type="NCBI Taxonomy" id="2995310"/>
    <lineage>
        <taxon>Bacteria</taxon>
        <taxon>Pseudomonadati</taxon>
        <taxon>Myxococcota</taxon>
        <taxon>Myxococcia</taxon>
        <taxon>Myxococcales</taxon>
        <taxon>Cystobacterineae</taxon>
        <taxon>Archangiaceae</taxon>
        <taxon>Archangium</taxon>
    </lineage>
</organism>
<evidence type="ECO:0000256" key="3">
    <source>
        <dbReference type="ARBA" id="ARBA00022729"/>
    </source>
</evidence>
<sequence length="434" mass="45713">MRHKLFGLGGLVVALALLSACGASSQGNNQDNYSEGGGSPTSPGTPPRDGAGGGVDSDSGSGGGSSQSPGQLTAGDWDDNRNFPFFQKYLSDAPQGMPAHPSTDRVIITVRDAEGRPVPNARVTVGDAAGKRLEAPTASDGRLLFLPTHDGAQANATFSVTVAPPPGQSGEPLTTSLEGTAWNLTLPGVQGVLPSELDVAFVVDATGSMGDEIRYLKAELQNIVDSVQGSFPNVSARFALVMYRDDGDAYVVRPFDFTSDVGLFRQQLDAQSAEGGGDYPEAMERGLGAIHQLSWRTGNTARLTFLVADAPTHTPHYQAFLREANRARLSGIKVYPVAASGVADEAEYLMRLAAQLTLGRYIFLTDDSGIGAPHAEPHIPCYQVQLLKNLLIRAIGSELEGRRVPASGTEVIRTVGSPRQDGSCTLQDGSVTYL</sequence>
<proteinExistence type="predicted"/>
<evidence type="ECO:0000256" key="2">
    <source>
        <dbReference type="ARBA" id="ARBA00022525"/>
    </source>
</evidence>
<evidence type="ECO:0000256" key="4">
    <source>
        <dbReference type="SAM" id="MobiDB-lite"/>
    </source>
</evidence>
<keyword evidence="2" id="KW-0964">Secreted</keyword>
<feature type="domain" description="VWFA" evidence="6">
    <location>
        <begin position="198"/>
        <end position="395"/>
    </location>
</feature>
<protein>
    <submittedName>
        <fullName evidence="7">VWA domain-containing protein</fullName>
    </submittedName>
</protein>
<feature type="compositionally biased region" description="Gly residues" evidence="4">
    <location>
        <begin position="50"/>
        <end position="65"/>
    </location>
</feature>
<dbReference type="Gene3D" id="3.40.50.410">
    <property type="entry name" value="von Willebrand factor, type A domain"/>
    <property type="match status" value="1"/>
</dbReference>
<dbReference type="PANTHER" id="PTHR47763">
    <property type="entry name" value="ALPHA-PROTEIN KINASE VWKA"/>
    <property type="match status" value="1"/>
</dbReference>
<keyword evidence="8" id="KW-1185">Reference proteome</keyword>
<evidence type="ECO:0000313" key="8">
    <source>
        <dbReference type="Proteomes" id="UP001207654"/>
    </source>
</evidence>
<feature type="signal peptide" evidence="5">
    <location>
        <begin position="1"/>
        <end position="25"/>
    </location>
</feature>
<dbReference type="InterPro" id="IPR036465">
    <property type="entry name" value="vWFA_dom_sf"/>
</dbReference>
<dbReference type="Pfam" id="PF25106">
    <property type="entry name" value="VWA_4"/>
    <property type="match status" value="1"/>
</dbReference>
<dbReference type="PROSITE" id="PS51257">
    <property type="entry name" value="PROKAR_LIPOPROTEIN"/>
    <property type="match status" value="1"/>
</dbReference>
<dbReference type="EMBL" id="JAPNKA010000001">
    <property type="protein sequence ID" value="MCY1074570.1"/>
    <property type="molecule type" value="Genomic_DNA"/>
</dbReference>
<keyword evidence="3 5" id="KW-0732">Signal</keyword>
<dbReference type="CDD" id="cd00198">
    <property type="entry name" value="vWFA"/>
    <property type="match status" value="1"/>
</dbReference>
<accession>A0ABT3ZYU8</accession>
<dbReference type="InterPro" id="IPR056861">
    <property type="entry name" value="HMCN1-like_VWA"/>
</dbReference>
<comment type="caution">
    <text evidence="7">The sequence shown here is derived from an EMBL/GenBank/DDBJ whole genome shotgun (WGS) entry which is preliminary data.</text>
</comment>